<dbReference type="InterPro" id="IPR009028">
    <property type="entry name" value="Coatomer/calthrin_app_sub_C"/>
</dbReference>
<feature type="binding site" evidence="8">
    <location>
        <begin position="21"/>
        <end position="22"/>
    </location>
    <ligand>
        <name>a 1,2-diacyl-sn-glycero-3-phospho-(1D-myo-inositol-3,4,5-trisphosphate)</name>
        <dbReference type="ChEBI" id="CHEBI:57836"/>
    </ligand>
</feature>
<evidence type="ECO:0000256" key="2">
    <source>
        <dbReference type="ARBA" id="ARBA00022448"/>
    </source>
</evidence>
<protein>
    <recommendedName>
        <fullName evidence="7">AP-2 complex subunit alpha</fullName>
    </recommendedName>
</protein>
<accession>A0AAI8VUC2</accession>
<feature type="binding site" evidence="8">
    <location>
        <position position="53"/>
    </location>
    <ligand>
        <name>a 1,2-diacyl-sn-glycero-3-phospho-(1D-myo-inositol-3,4,5-trisphosphate)</name>
        <dbReference type="ChEBI" id="CHEBI:57836"/>
    </ligand>
</feature>
<sequence>MASSAAAGFLGRSTSGNSNMRGLVQFIADLRNARARDLEEKRINKELANIRQKFKDGNLNGYHKKKYVCKLLYIYILGWNVDFGHLEAVNLISANKYSEKQIGYLAMTLFLHEKHELLHLVVNSIRKDLLDHNELFNCLALHAIANVGGREMGESLSGEVHRLLISPTSKAFVKKKAALTLLRLYRKHPDIIQPQWAERIISLMDDVDLGVSLSVTSLVMTVAQDNTDQYKGAYVKAASRLKRLLVDGDYSADYLYYKVPCPWLQVKLLRMLQYFPPAEDSHVRDMIRESLQKILNLAMETNKNVQQNNAQNAVLFEAINLIIHLDTEHALMKQISTRLGRFITSRETNVRYLGLEAMTHLAARAENLDPIKQHQDVILGSLKDRDISVRRKGLDLLYSMCDSTNSGPIVSELLQYLQNADFAIREEMALKIAILTEKYATDIQWYINVSLRLVAIAGDHLSDEVWQRVIQIVTNNEELQVYAAQNTLQHIKQDHCHETLVKIGAYVLGEFGHLIAEEPGGSPIEQFMALSGKLAGCSASTRAMILSSFVKFVNLFPEIKPQLLHVFEIYSHTLDSELQQRACEYLTLASLPTDDLLRTVCDEMPPFPERQSALLSRLHSRHAGTSDKRTWVVGGKDANVDASELNMAKQPGLRRGFSFNGPMNGNGAANGNANGTNGSSNDLAGLDMSAGPMPEKLLKAPNLASAAHLSPGWEPGYNKLLLKGDGVLFEDGQLQVGIRSEYRGQMACLILYFSNKTPATISSFTTTLDLDESEKANLTWDTKAMPDSSITQGGQSRQIIMFESKKVFRKSPTIRISYLAGALQALTLKLPLTAHKFMDPADLTSEDFFKRWKQIGGAPREAQQIIRLAIGKEGNRELNGSFVRKTIQGFRWGVLDGVDPNSKNFVGASVLHTAEGGKFGCLMRLEPNYPSQMVRLTIRATDESVPPVLLKLMEERLSVGVSTGPEVNEGPTQREISDSFSSIMVT</sequence>
<evidence type="ECO:0000256" key="8">
    <source>
        <dbReference type="PIRSR" id="PIRSR037091-1"/>
    </source>
</evidence>
<keyword evidence="5 7" id="KW-0472">Membrane</keyword>
<dbReference type="SMART" id="SM00809">
    <property type="entry name" value="Alpha_adaptinC2"/>
    <property type="match status" value="1"/>
</dbReference>
<feature type="binding site" evidence="8">
    <location>
        <begin position="66"/>
        <end position="70"/>
    </location>
    <ligand>
        <name>a 1,2-diacyl-sn-glycero-3-phospho-(1D-myo-inositol-3,4,5-trisphosphate)</name>
        <dbReference type="ChEBI" id="CHEBI:57836"/>
    </ligand>
</feature>
<dbReference type="GO" id="GO:0035615">
    <property type="term" value="F:clathrin adaptor activity"/>
    <property type="evidence" value="ECO:0007669"/>
    <property type="project" value="InterPro"/>
</dbReference>
<dbReference type="SUPFAM" id="SSF49348">
    <property type="entry name" value="Clathrin adaptor appendage domain"/>
    <property type="match status" value="1"/>
</dbReference>
<feature type="region of interest" description="Disordered" evidence="9">
    <location>
        <begin position="661"/>
        <end position="682"/>
    </location>
</feature>
<dbReference type="EMBL" id="CAUWAG010000018">
    <property type="protein sequence ID" value="CAJ2511232.1"/>
    <property type="molecule type" value="Genomic_DNA"/>
</dbReference>
<dbReference type="Proteomes" id="UP001295740">
    <property type="component" value="Unassembled WGS sequence"/>
</dbReference>
<evidence type="ECO:0000256" key="7">
    <source>
        <dbReference type="PIRNR" id="PIRNR037091"/>
    </source>
</evidence>
<keyword evidence="4 7" id="KW-0653">Protein transport</keyword>
<dbReference type="Gene3D" id="1.25.10.10">
    <property type="entry name" value="Leucine-rich Repeat Variant"/>
    <property type="match status" value="1"/>
</dbReference>
<dbReference type="InterPro" id="IPR012295">
    <property type="entry name" value="TBP_dom_sf"/>
</dbReference>
<evidence type="ECO:0000256" key="4">
    <source>
        <dbReference type="ARBA" id="ARBA00022927"/>
    </source>
</evidence>
<dbReference type="SUPFAM" id="SSF55711">
    <property type="entry name" value="Subdomain of clathrin and coatomer appendage domain"/>
    <property type="match status" value="1"/>
</dbReference>
<feature type="domain" description="Clathrin adaptor alpha/beta/gamma-adaptin appendage Ig-like subdomain" evidence="10">
    <location>
        <begin position="718"/>
        <end position="831"/>
    </location>
</feature>
<evidence type="ECO:0000313" key="11">
    <source>
        <dbReference type="EMBL" id="CAJ2511232.1"/>
    </source>
</evidence>
<organism evidence="11 12">
    <name type="scientific">Anthostomella pinea</name>
    <dbReference type="NCBI Taxonomy" id="933095"/>
    <lineage>
        <taxon>Eukaryota</taxon>
        <taxon>Fungi</taxon>
        <taxon>Dikarya</taxon>
        <taxon>Ascomycota</taxon>
        <taxon>Pezizomycotina</taxon>
        <taxon>Sordariomycetes</taxon>
        <taxon>Xylariomycetidae</taxon>
        <taxon>Xylariales</taxon>
        <taxon>Xylariaceae</taxon>
        <taxon>Anthostomella</taxon>
    </lineage>
</organism>
<proteinExistence type="inferred from homology"/>
<evidence type="ECO:0000313" key="12">
    <source>
        <dbReference type="Proteomes" id="UP001295740"/>
    </source>
</evidence>
<dbReference type="FunFam" id="1.25.10.10:FF:000020">
    <property type="entry name" value="AP-2 complex subunit alpha"/>
    <property type="match status" value="1"/>
</dbReference>
<comment type="caution">
    <text evidence="11">The sequence shown here is derived from an EMBL/GenBank/DDBJ whole genome shotgun (WGS) entry which is preliminary data.</text>
</comment>
<dbReference type="GO" id="GO:0006886">
    <property type="term" value="P:intracellular protein transport"/>
    <property type="evidence" value="ECO:0007669"/>
    <property type="project" value="UniProtKB-UniRule"/>
</dbReference>
<reference evidence="11" key="1">
    <citation type="submission" date="2023-10" db="EMBL/GenBank/DDBJ databases">
        <authorList>
            <person name="Hackl T."/>
        </authorList>
    </citation>
    <scope>NUCLEOTIDE SEQUENCE</scope>
</reference>
<dbReference type="AlphaFoldDB" id="A0AAI8VUC2"/>
<keyword evidence="12" id="KW-1185">Reference proteome</keyword>
<dbReference type="InterPro" id="IPR017104">
    <property type="entry name" value="AP2_complex_asu"/>
</dbReference>
<dbReference type="InterPro" id="IPR003164">
    <property type="entry name" value="Clathrin_a-adaptin_app_sub_C"/>
</dbReference>
<dbReference type="Gene3D" id="3.30.310.10">
    <property type="entry name" value="TATA-Binding Protein"/>
    <property type="match status" value="1"/>
</dbReference>
<dbReference type="GO" id="GO:0030122">
    <property type="term" value="C:AP-2 adaptor complex"/>
    <property type="evidence" value="ECO:0007669"/>
    <property type="project" value="InterPro"/>
</dbReference>
<dbReference type="InterPro" id="IPR011989">
    <property type="entry name" value="ARM-like"/>
</dbReference>
<gene>
    <name evidence="11" type="ORF">KHLLAP_LOCUS11700</name>
</gene>
<evidence type="ECO:0000256" key="5">
    <source>
        <dbReference type="ARBA" id="ARBA00023136"/>
    </source>
</evidence>
<dbReference type="PIRSF" id="PIRSF037091">
    <property type="entry name" value="AP2_complex_alpha"/>
    <property type="match status" value="1"/>
</dbReference>
<evidence type="ECO:0000259" key="10">
    <source>
        <dbReference type="SMART" id="SM00809"/>
    </source>
</evidence>
<keyword evidence="3 7" id="KW-0254">Endocytosis</keyword>
<name>A0AAI8VUC2_9PEZI</name>
<dbReference type="Pfam" id="PF02296">
    <property type="entry name" value="Alpha_adaptin_C"/>
    <property type="match status" value="1"/>
</dbReference>
<comment type="function">
    <text evidence="7">Adaptins are components of the adaptor complexes which link clathrin to receptors in coated vesicles. Clathrin-associated protein complexes are believed to interact with the cytoplasmic tails of membrane proteins, leading to their selection and concentration.</text>
</comment>
<dbReference type="Gene3D" id="2.60.40.1230">
    <property type="match status" value="1"/>
</dbReference>
<comment type="subcellular location">
    <subcellularLocation>
        <location evidence="1">Membrane</location>
        <location evidence="1">Coated pit</location>
        <topology evidence="1">Peripheral membrane protein</topology>
        <orientation evidence="1">Cytoplasmic side</orientation>
    </subcellularLocation>
</comment>
<feature type="compositionally biased region" description="Low complexity" evidence="9">
    <location>
        <begin position="661"/>
        <end position="678"/>
    </location>
</feature>
<dbReference type="Pfam" id="PF02883">
    <property type="entry name" value="Alpha_adaptinC2"/>
    <property type="match status" value="1"/>
</dbReference>
<dbReference type="SUPFAM" id="SSF48371">
    <property type="entry name" value="ARM repeat"/>
    <property type="match status" value="1"/>
</dbReference>
<dbReference type="InterPro" id="IPR002553">
    <property type="entry name" value="Clathrin/coatomer_adapt-like_N"/>
</dbReference>
<dbReference type="InterPro" id="IPR050840">
    <property type="entry name" value="Adaptor_Complx_Large_Subunit"/>
</dbReference>
<comment type="similarity">
    <text evidence="7">Belongs to the adaptor complexes large subunit family.</text>
</comment>
<evidence type="ECO:0000256" key="9">
    <source>
        <dbReference type="SAM" id="MobiDB-lite"/>
    </source>
</evidence>
<keyword evidence="2 7" id="KW-0813">Transport</keyword>
<evidence type="ECO:0000256" key="3">
    <source>
        <dbReference type="ARBA" id="ARBA00022583"/>
    </source>
</evidence>
<evidence type="ECO:0000256" key="6">
    <source>
        <dbReference type="ARBA" id="ARBA00023176"/>
    </source>
</evidence>
<dbReference type="GO" id="GO:0072583">
    <property type="term" value="P:clathrin-dependent endocytosis"/>
    <property type="evidence" value="ECO:0007669"/>
    <property type="project" value="InterPro"/>
</dbReference>
<dbReference type="InterPro" id="IPR013041">
    <property type="entry name" value="Clathrin_app_Ig-like_sf"/>
</dbReference>
<dbReference type="Pfam" id="PF01602">
    <property type="entry name" value="Adaptin_N"/>
    <property type="match status" value="1"/>
</dbReference>
<evidence type="ECO:0000256" key="1">
    <source>
        <dbReference type="ARBA" id="ARBA00004277"/>
    </source>
</evidence>
<dbReference type="InterPro" id="IPR008152">
    <property type="entry name" value="Clathrin_a/b/g-adaptin_app_Ig"/>
</dbReference>
<dbReference type="InterPro" id="IPR016024">
    <property type="entry name" value="ARM-type_fold"/>
</dbReference>
<dbReference type="PANTHER" id="PTHR22780">
    <property type="entry name" value="ADAPTIN, ALPHA/GAMMA/EPSILON"/>
    <property type="match status" value="1"/>
</dbReference>
<keyword evidence="6 7" id="KW-0168">Coated pit</keyword>
<feature type="binding site" evidence="8">
    <location>
        <position position="62"/>
    </location>
    <ligand>
        <name>a 1,2-diacyl-sn-glycero-3-phospho-(1D-myo-inositol-3,4,5-trisphosphate)</name>
        <dbReference type="ChEBI" id="CHEBI:57836"/>
    </ligand>
</feature>